<dbReference type="HAMAP" id="MF_00129">
    <property type="entry name" value="MnmG_GidA"/>
    <property type="match status" value="1"/>
</dbReference>
<dbReference type="InterPro" id="IPR049312">
    <property type="entry name" value="GIDA_C_N"/>
</dbReference>
<dbReference type="RefSeq" id="WP_119085473.1">
    <property type="nucleotide sequence ID" value="NZ_QXIY01000015.1"/>
</dbReference>
<keyword evidence="5 11" id="KW-0285">Flavoprotein</keyword>
<evidence type="ECO:0000256" key="8">
    <source>
        <dbReference type="ARBA" id="ARBA00023027"/>
    </source>
</evidence>
<evidence type="ECO:0000256" key="6">
    <source>
        <dbReference type="ARBA" id="ARBA00022694"/>
    </source>
</evidence>
<comment type="function">
    <text evidence="2 11">NAD-binding protein involved in the addition of a carboxymethylaminomethyl (cmnm) group at the wobble position (U34) of certain tRNAs, forming tRNA-cmnm(5)s(2)U34.</text>
</comment>
<dbReference type="InterPro" id="IPR002218">
    <property type="entry name" value="MnmG-rel"/>
</dbReference>
<evidence type="ECO:0000256" key="3">
    <source>
        <dbReference type="ARBA" id="ARBA00007653"/>
    </source>
</evidence>
<dbReference type="SUPFAM" id="SSF51905">
    <property type="entry name" value="FAD/NAD(P)-binding domain"/>
    <property type="match status" value="1"/>
</dbReference>
<dbReference type="InterPro" id="IPR026904">
    <property type="entry name" value="MnmG_C"/>
</dbReference>
<gene>
    <name evidence="11 13" type="primary">mnmG</name>
    <name evidence="11" type="synonym">gidA</name>
    <name evidence="13" type="ORF">SMC1_03600</name>
</gene>
<comment type="caution">
    <text evidence="11">Lacks conserved residue(s) required for the propagation of feature annotation.</text>
</comment>
<name>A0A398DSQ5_9BACT</name>
<dbReference type="PANTHER" id="PTHR11806:SF0">
    <property type="entry name" value="PROTEIN MTO1 HOMOLOG, MITOCHONDRIAL"/>
    <property type="match status" value="1"/>
</dbReference>
<comment type="cofactor">
    <cofactor evidence="1 11">
        <name>FAD</name>
        <dbReference type="ChEBI" id="CHEBI:57692"/>
    </cofactor>
</comment>
<feature type="binding site" evidence="11">
    <location>
        <position position="136"/>
    </location>
    <ligand>
        <name>FAD</name>
        <dbReference type="ChEBI" id="CHEBI:57692"/>
    </ligand>
</feature>
<keyword evidence="14" id="KW-1185">Reference proteome</keyword>
<dbReference type="FunFam" id="3.50.50.60:FF:000002">
    <property type="entry name" value="tRNA uridine 5-carboxymethylaminomethyl modification enzyme MnmG"/>
    <property type="match status" value="1"/>
</dbReference>
<organism evidence="13 14">
    <name type="scientific">Candidatus Cryosericum septentrionale</name>
    <dbReference type="NCBI Taxonomy" id="2290913"/>
    <lineage>
        <taxon>Bacteria</taxon>
        <taxon>Pseudomonadati</taxon>
        <taxon>Caldisericota/Cryosericota group</taxon>
        <taxon>Candidatus Cryosericota</taxon>
        <taxon>Candidatus Cryosericia</taxon>
        <taxon>Candidatus Cryosericales</taxon>
        <taxon>Candidatus Cryosericaceae</taxon>
        <taxon>Candidatus Cryosericum</taxon>
    </lineage>
</organism>
<comment type="subunit">
    <text evidence="9 11">Homodimer. Heterotetramer of two MnmE and two MnmG subunits.</text>
</comment>
<dbReference type="GO" id="GO:0030488">
    <property type="term" value="P:tRNA methylation"/>
    <property type="evidence" value="ECO:0007669"/>
    <property type="project" value="TreeGrafter"/>
</dbReference>
<evidence type="ECO:0000256" key="2">
    <source>
        <dbReference type="ARBA" id="ARBA00003717"/>
    </source>
</evidence>
<dbReference type="Pfam" id="PF13932">
    <property type="entry name" value="SAM_GIDA_C"/>
    <property type="match status" value="1"/>
</dbReference>
<dbReference type="SMART" id="SM01228">
    <property type="entry name" value="GIDA_assoc_3"/>
    <property type="match status" value="1"/>
</dbReference>
<evidence type="ECO:0000256" key="11">
    <source>
        <dbReference type="HAMAP-Rule" id="MF_00129"/>
    </source>
</evidence>
<comment type="subcellular location">
    <subcellularLocation>
        <location evidence="11">Cytoplasm</location>
    </subcellularLocation>
</comment>
<dbReference type="Pfam" id="PF21680">
    <property type="entry name" value="GIDA_C_1st"/>
    <property type="match status" value="1"/>
</dbReference>
<comment type="caution">
    <text evidence="13">The sequence shown here is derived from an EMBL/GenBank/DDBJ whole genome shotgun (WGS) entry which is preliminary data.</text>
</comment>
<dbReference type="InterPro" id="IPR020595">
    <property type="entry name" value="MnmG-rel_CS"/>
</dbReference>
<reference evidence="13 14" key="1">
    <citation type="submission" date="2018-09" db="EMBL/GenBank/DDBJ databases">
        <title>Discovery and Ecogenomic Context for Candidatus Cryosericales, a Global Caldiserica Order Active in Thawing Permafrost.</title>
        <authorList>
            <person name="Martinez M.A."/>
            <person name="Woodcroft B.J."/>
            <person name="Ignacio Espinoza J.C."/>
            <person name="Zayed A."/>
            <person name="Singleton C.M."/>
            <person name="Boyd J."/>
            <person name="Li Y.-F."/>
            <person name="Purvine S."/>
            <person name="Maughan H."/>
            <person name="Hodgkins S.B."/>
            <person name="Anderson D."/>
            <person name="Sederholm M."/>
            <person name="Temperton B."/>
            <person name="Saleska S.R."/>
            <person name="Tyson G.W."/>
            <person name="Rich V.I."/>
        </authorList>
    </citation>
    <scope>NUCLEOTIDE SEQUENCE [LARGE SCALE GENOMIC DNA]</scope>
    <source>
        <strain evidence="13 14">SMC1</strain>
    </source>
</reference>
<dbReference type="InterPro" id="IPR040131">
    <property type="entry name" value="MnmG_N"/>
</dbReference>
<evidence type="ECO:0000256" key="10">
    <source>
        <dbReference type="ARBA" id="ARBA00031800"/>
    </source>
</evidence>
<dbReference type="GO" id="GO:0002098">
    <property type="term" value="P:tRNA wobble uridine modification"/>
    <property type="evidence" value="ECO:0007669"/>
    <property type="project" value="InterPro"/>
</dbReference>
<dbReference type="NCBIfam" id="TIGR00136">
    <property type="entry name" value="mnmG_gidA"/>
    <property type="match status" value="1"/>
</dbReference>
<dbReference type="Proteomes" id="UP000266113">
    <property type="component" value="Unassembled WGS sequence"/>
</dbReference>
<dbReference type="Gene3D" id="1.10.10.1800">
    <property type="entry name" value="tRNA uridine 5-carboxymethylaminomethyl modification enzyme MnmG/GidA"/>
    <property type="match status" value="1"/>
</dbReference>
<feature type="binding site" evidence="11">
    <location>
        <position position="381"/>
    </location>
    <ligand>
        <name>FAD</name>
        <dbReference type="ChEBI" id="CHEBI:57692"/>
    </ligand>
</feature>
<evidence type="ECO:0000256" key="1">
    <source>
        <dbReference type="ARBA" id="ARBA00001974"/>
    </source>
</evidence>
<dbReference type="GO" id="GO:0050660">
    <property type="term" value="F:flavin adenine dinucleotide binding"/>
    <property type="evidence" value="ECO:0007669"/>
    <property type="project" value="UniProtKB-UniRule"/>
</dbReference>
<dbReference type="InterPro" id="IPR004416">
    <property type="entry name" value="MnmG"/>
</dbReference>
<dbReference type="PROSITE" id="PS01281">
    <property type="entry name" value="GIDA_2"/>
    <property type="match status" value="1"/>
</dbReference>
<evidence type="ECO:0000256" key="5">
    <source>
        <dbReference type="ARBA" id="ARBA00022630"/>
    </source>
</evidence>
<evidence type="ECO:0000256" key="4">
    <source>
        <dbReference type="ARBA" id="ARBA00020461"/>
    </source>
</evidence>
<evidence type="ECO:0000256" key="7">
    <source>
        <dbReference type="ARBA" id="ARBA00022827"/>
    </source>
</evidence>
<feature type="binding site" evidence="11">
    <location>
        <position position="191"/>
    </location>
    <ligand>
        <name>FAD</name>
        <dbReference type="ChEBI" id="CHEBI:57692"/>
    </ligand>
</feature>
<dbReference type="PANTHER" id="PTHR11806">
    <property type="entry name" value="GLUCOSE INHIBITED DIVISION PROTEIN A"/>
    <property type="match status" value="1"/>
</dbReference>
<dbReference type="GO" id="GO:0005829">
    <property type="term" value="C:cytosol"/>
    <property type="evidence" value="ECO:0007669"/>
    <property type="project" value="TreeGrafter"/>
</dbReference>
<keyword evidence="8 11" id="KW-0520">NAD</keyword>
<feature type="domain" description="tRNA uridine 5-carboxymethylaminomethyl modification enzyme C-terminal subdomain" evidence="12">
    <location>
        <begin position="556"/>
        <end position="627"/>
    </location>
</feature>
<dbReference type="EMBL" id="QXIY01000015">
    <property type="protein sequence ID" value="RIE17089.1"/>
    <property type="molecule type" value="Genomic_DNA"/>
</dbReference>
<evidence type="ECO:0000256" key="9">
    <source>
        <dbReference type="ARBA" id="ARBA00025948"/>
    </source>
</evidence>
<comment type="similarity">
    <text evidence="3 11">Belongs to the MnmG family.</text>
</comment>
<dbReference type="InterPro" id="IPR036188">
    <property type="entry name" value="FAD/NAD-bd_sf"/>
</dbReference>
<proteinExistence type="inferred from homology"/>
<dbReference type="InterPro" id="IPR047001">
    <property type="entry name" value="MnmG_C_subdom"/>
</dbReference>
<keyword evidence="6 11" id="KW-0819">tRNA processing</keyword>
<dbReference type="Gene3D" id="1.10.150.570">
    <property type="entry name" value="GidA associated domain, C-terminal subdomain"/>
    <property type="match status" value="1"/>
</dbReference>
<dbReference type="AlphaFoldDB" id="A0A398DSQ5"/>
<keyword evidence="11" id="KW-0963">Cytoplasm</keyword>
<evidence type="ECO:0000259" key="12">
    <source>
        <dbReference type="SMART" id="SM01228"/>
    </source>
</evidence>
<feature type="binding site" evidence="11">
    <location>
        <begin position="24"/>
        <end position="29"/>
    </location>
    <ligand>
        <name>FAD</name>
        <dbReference type="ChEBI" id="CHEBI:57692"/>
    </ligand>
</feature>
<keyword evidence="7 11" id="KW-0274">FAD</keyword>
<evidence type="ECO:0000313" key="13">
    <source>
        <dbReference type="EMBL" id="RIE17089.1"/>
    </source>
</evidence>
<protein>
    <recommendedName>
        <fullName evidence="4 11">tRNA uridine 5-carboxymethylaminomethyl modification enzyme MnmG</fullName>
    </recommendedName>
    <alternativeName>
        <fullName evidence="10 11">Glucose-inhibited division protein A</fullName>
    </alternativeName>
</protein>
<evidence type="ECO:0000313" key="14">
    <source>
        <dbReference type="Proteomes" id="UP000266113"/>
    </source>
</evidence>
<dbReference type="OrthoDB" id="9815560at2"/>
<dbReference type="Pfam" id="PF01134">
    <property type="entry name" value="GIDA"/>
    <property type="match status" value="1"/>
</dbReference>
<sequence length="646" mass="71874">MSEQDQRGQNEFSGGSRYDCIVVGAGHAGCEAALVAARAGLSVLVLTGSMDAIAWMPCNPAIGGPGKAQVVREVDALGGEMGLNAERALTQIKLLNTSKGRAVQSVRTQCDKWQYSASMKQVLEDQPNLTLKQERVERLLTQSGHVVGVVTNYRVPYEADTVILTTGTYLGGVIHISDIAIPAGRAWDFASSGISDSLRELGFDVQRFNTGTTPRIDKRSVDLTKFVLEEGDSTPLHWSFRSKPRVWEHQLPSYLNWTNPQTIDVTRKYMHLSPSVMGLMVHVGPRTCPSIEEKVRWYPDKTRHQLFLEQEGRSTSEMYVQGMYMSVPLPMQEEILRTIPGMEHVEIMRPAYAIAYDYVNPQELKLTLESKRVEGLFLAGQINGTTGYDEAAGQGIIAGINAAQKVRGRDPFVLRRSDGYLGVLVDDLTTKELVEPYRITPSHCEYRLILREDNADLRLTPLAHELGIIDDAAYQRVVYKQQELDRLKEVLRARMLNPDGPTLGRLAALGVGPIQTPTSFATLLKRQDFWKKDLITLAPDLADVDDELLEELETEVKYEGYIVRQQAKVRDLSQLEGYAIPGDVDLALVPSLSKEGRERMVTAKPQTLGQASRLSGVRPADVAVLLHYLQNRRRTELESPETDSGS</sequence>
<dbReference type="Gene3D" id="3.50.50.60">
    <property type="entry name" value="FAD/NAD(P)-binding domain"/>
    <property type="match status" value="2"/>
</dbReference>
<dbReference type="InterPro" id="IPR044920">
    <property type="entry name" value="MnmG_C_subdom_sf"/>
</dbReference>
<accession>A0A398DSQ5</accession>